<accession>A0AAX3N6S8</accession>
<dbReference type="EMBL" id="CP118101">
    <property type="protein sequence ID" value="WDH84450.1"/>
    <property type="molecule type" value="Genomic_DNA"/>
</dbReference>
<dbReference type="AlphaFoldDB" id="A0AAX3N6S8"/>
<sequence length="105" mass="11747">MCFFFHSRLWARIKQLEVQQALLMERVDMLNARIEQLETEVRSGIVVNPQLQQFLESKIGQNISISTSSVTVLGTVLAVGEDAVEIRETSGDIVIIPFSQISVAQ</sequence>
<evidence type="ECO:0008006" key="4">
    <source>
        <dbReference type="Google" id="ProtNLM"/>
    </source>
</evidence>
<organism evidence="2 3">
    <name type="scientific">Paenibacillus urinalis</name>
    <dbReference type="NCBI Taxonomy" id="521520"/>
    <lineage>
        <taxon>Bacteria</taxon>
        <taxon>Bacillati</taxon>
        <taxon>Bacillota</taxon>
        <taxon>Bacilli</taxon>
        <taxon>Bacillales</taxon>
        <taxon>Paenibacillaceae</taxon>
        <taxon>Paenibacillus</taxon>
    </lineage>
</organism>
<feature type="coiled-coil region" evidence="1">
    <location>
        <begin position="13"/>
        <end position="40"/>
    </location>
</feature>
<dbReference type="RefSeq" id="WP_047909756.1">
    <property type="nucleotide sequence ID" value="NZ_CP118101.1"/>
</dbReference>
<evidence type="ECO:0000313" key="2">
    <source>
        <dbReference type="EMBL" id="WDH84450.1"/>
    </source>
</evidence>
<gene>
    <name evidence="2" type="ORF">PUW23_09670</name>
</gene>
<evidence type="ECO:0000313" key="3">
    <source>
        <dbReference type="Proteomes" id="UP001220962"/>
    </source>
</evidence>
<protein>
    <recommendedName>
        <fullName evidence="4">DUF2642 domain-containing protein</fullName>
    </recommendedName>
</protein>
<name>A0AAX3N6S8_9BACL</name>
<reference evidence="2" key="1">
    <citation type="submission" date="2023-02" db="EMBL/GenBank/DDBJ databases">
        <title>Pathogen: clinical or host-associated sample.</title>
        <authorList>
            <person name="Hergert J."/>
            <person name="Casey R."/>
            <person name="Wagner J."/>
            <person name="Young E.L."/>
            <person name="Oakeson K.F."/>
        </authorList>
    </citation>
    <scope>NUCLEOTIDE SEQUENCE</scope>
    <source>
        <strain evidence="2">2022CK-00830</strain>
    </source>
</reference>
<evidence type="ECO:0000256" key="1">
    <source>
        <dbReference type="SAM" id="Coils"/>
    </source>
</evidence>
<dbReference type="Proteomes" id="UP001220962">
    <property type="component" value="Chromosome"/>
</dbReference>
<keyword evidence="1" id="KW-0175">Coiled coil</keyword>
<proteinExistence type="predicted"/>